<organism evidence="1">
    <name type="scientific">Rhizophora mucronata</name>
    <name type="common">Asiatic mangrove</name>
    <dbReference type="NCBI Taxonomy" id="61149"/>
    <lineage>
        <taxon>Eukaryota</taxon>
        <taxon>Viridiplantae</taxon>
        <taxon>Streptophyta</taxon>
        <taxon>Embryophyta</taxon>
        <taxon>Tracheophyta</taxon>
        <taxon>Spermatophyta</taxon>
        <taxon>Magnoliopsida</taxon>
        <taxon>eudicotyledons</taxon>
        <taxon>Gunneridae</taxon>
        <taxon>Pentapetalae</taxon>
        <taxon>rosids</taxon>
        <taxon>fabids</taxon>
        <taxon>Malpighiales</taxon>
        <taxon>Rhizophoraceae</taxon>
        <taxon>Rhizophora</taxon>
    </lineage>
</organism>
<accession>A0A2P2QJM1</accession>
<reference evidence="1" key="1">
    <citation type="submission" date="2018-02" db="EMBL/GenBank/DDBJ databases">
        <title>Rhizophora mucronata_Transcriptome.</title>
        <authorList>
            <person name="Meera S.P."/>
            <person name="Sreeshan A."/>
            <person name="Augustine A."/>
        </authorList>
    </citation>
    <scope>NUCLEOTIDE SEQUENCE</scope>
    <source>
        <tissue evidence="1">Leaf</tissue>
    </source>
</reference>
<proteinExistence type="predicted"/>
<evidence type="ECO:0000313" key="1">
    <source>
        <dbReference type="EMBL" id="MBX67161.1"/>
    </source>
</evidence>
<dbReference type="AlphaFoldDB" id="A0A2P2QJM1"/>
<sequence>MHKTSFLSLFFQKRHKGNTA</sequence>
<name>A0A2P2QJM1_RHIMU</name>
<protein>
    <submittedName>
        <fullName evidence="1">Uncharacterized protein</fullName>
    </submittedName>
</protein>
<dbReference type="EMBL" id="GGEC01086677">
    <property type="protein sequence ID" value="MBX67161.1"/>
    <property type="molecule type" value="Transcribed_RNA"/>
</dbReference>